<dbReference type="EMBL" id="AASZRA010000013">
    <property type="protein sequence ID" value="EFI6953134.1"/>
    <property type="molecule type" value="Genomic_DNA"/>
</dbReference>
<name>A0A193LSM3_ECOLX</name>
<comment type="caution">
    <text evidence="2">The sequence shown here is derived from an EMBL/GenBank/DDBJ whole genome shotgun (WGS) entry which is preliminary data.</text>
</comment>
<reference evidence="1" key="2">
    <citation type="submission" date="2020-02" db="EMBL/GenBank/DDBJ databases">
        <authorList>
            <consortium name="GenomeTrakr network: Whole genome sequencing for foodborne pathogen traceback"/>
        </authorList>
    </citation>
    <scope>NUCLEOTIDE SEQUENCE</scope>
    <source>
        <strain evidence="1">CFSAN046653</strain>
    </source>
</reference>
<dbReference type="RefSeq" id="WP_001151411.1">
    <property type="nucleotide sequence ID" value="NZ_BGHP01000059.1"/>
</dbReference>
<evidence type="ECO:0000313" key="1">
    <source>
        <dbReference type="EMBL" id="EFI6953134.1"/>
    </source>
</evidence>
<proteinExistence type="predicted"/>
<reference evidence="2" key="1">
    <citation type="journal article" date="2018" name="Genome Biol.">
        <title>SKESA: strategic k-mer extension for scrupulous assemblies.</title>
        <authorList>
            <person name="Souvorov A."/>
            <person name="Agarwala R."/>
            <person name="Lipman D.J."/>
        </authorList>
    </citation>
    <scope>NUCLEOTIDE SEQUENCE [LARGE SCALE GENOMIC DNA]</scope>
    <source>
        <strain evidence="2">1839</strain>
    </source>
</reference>
<gene>
    <name evidence="1" type="ORF">BCB93_002785</name>
    <name evidence="2" type="ORF">GGB84_001807</name>
</gene>
<evidence type="ECO:0000313" key="2">
    <source>
        <dbReference type="EMBL" id="HAG5770171.1"/>
    </source>
</evidence>
<dbReference type="GO" id="GO:0003677">
    <property type="term" value="F:DNA binding"/>
    <property type="evidence" value="ECO:0007669"/>
    <property type="project" value="UniProtKB-KW"/>
</dbReference>
<accession>A0A193LSM3</accession>
<reference evidence="2" key="3">
    <citation type="submission" date="2020-02" db="EMBL/GenBank/DDBJ databases">
        <authorList>
            <consortium name="NCBI Pathogen Detection Project"/>
        </authorList>
    </citation>
    <scope>NUCLEOTIDE SEQUENCE</scope>
    <source>
        <strain evidence="2">1839</strain>
    </source>
</reference>
<dbReference type="EMBL" id="DAAYTU010000009">
    <property type="protein sequence ID" value="HAG5770171.1"/>
    <property type="molecule type" value="Genomic_DNA"/>
</dbReference>
<organism evidence="2">
    <name type="scientific">Escherichia coli</name>
    <dbReference type="NCBI Taxonomy" id="562"/>
    <lineage>
        <taxon>Bacteria</taxon>
        <taxon>Pseudomonadati</taxon>
        <taxon>Pseudomonadota</taxon>
        <taxon>Gammaproteobacteria</taxon>
        <taxon>Enterobacterales</taxon>
        <taxon>Enterobacteriaceae</taxon>
        <taxon>Escherichia</taxon>
    </lineage>
</organism>
<sequence length="92" mass="10767">MAKVLNTYEQADFERLAAFYPYRDEHGLPVLEESLEDYAKRTNQSILAVRRQADRSVIPVTQEGRNTKRKVNLFAIFLKTIRSAEKYVQMTK</sequence>
<keyword evidence="2" id="KW-0238">DNA-binding</keyword>
<dbReference type="AlphaFoldDB" id="A0A193LSM3"/>
<dbReference type="Proteomes" id="UP000775646">
    <property type="component" value="Unassembled WGS sequence"/>
</dbReference>
<protein>
    <submittedName>
        <fullName evidence="2">DNA-binding protein</fullName>
    </submittedName>
</protein>